<dbReference type="PROSITE" id="PS01124">
    <property type="entry name" value="HTH_ARAC_FAMILY_2"/>
    <property type="match status" value="1"/>
</dbReference>
<dbReference type="PROSITE" id="PS00041">
    <property type="entry name" value="HTH_ARAC_FAMILY_1"/>
    <property type="match status" value="1"/>
</dbReference>
<reference evidence="5 6" key="1">
    <citation type="journal article" date="2019" name="Gut">
        <title>Antibiotics-induced monodominance of a novel gut bacterial order.</title>
        <authorList>
            <person name="Hildebrand F."/>
            <person name="Moitinho-Silva L."/>
            <person name="Blasche S."/>
            <person name="Jahn M.T."/>
            <person name="Gossmann T.I."/>
            <person name="Heuerta-Cepas J."/>
            <person name="Hercog R."/>
            <person name="Luetge M."/>
            <person name="Bahram M."/>
            <person name="Pryszlak A."/>
            <person name="Alves R.J."/>
            <person name="Waszak S.M."/>
            <person name="Zhu A."/>
            <person name="Ye L."/>
            <person name="Costea P.I."/>
            <person name="Aalvink S."/>
            <person name="Belzer C."/>
            <person name="Forslund S.K."/>
            <person name="Sunagawa S."/>
            <person name="Hentschel U."/>
            <person name="Merten C."/>
            <person name="Patil K.R."/>
            <person name="Benes V."/>
            <person name="Bork P."/>
        </authorList>
    </citation>
    <scope>NUCLEOTIDE SEQUENCE [LARGE SCALE GENOMIC DNA]</scope>
    <source>
        <strain evidence="5 6">HDS1380</strain>
    </source>
</reference>
<dbReference type="GO" id="GO:0043565">
    <property type="term" value="F:sequence-specific DNA binding"/>
    <property type="evidence" value="ECO:0007669"/>
    <property type="project" value="InterPro"/>
</dbReference>
<evidence type="ECO:0000313" key="5">
    <source>
        <dbReference type="EMBL" id="RXZ57847.1"/>
    </source>
</evidence>
<dbReference type="PANTHER" id="PTHR43280:SF28">
    <property type="entry name" value="HTH-TYPE TRANSCRIPTIONAL ACTIVATOR RHAS"/>
    <property type="match status" value="1"/>
</dbReference>
<dbReference type="EMBL" id="SDOZ01000005">
    <property type="protein sequence ID" value="RXZ57847.1"/>
    <property type="molecule type" value="Genomic_DNA"/>
</dbReference>
<keyword evidence="6" id="KW-1185">Reference proteome</keyword>
<sequence>MSNMIHRKNSEIRKHLMFNKSSAQILRPKILYAGELKRTVNWNEQPHEHEFCEILYVRSGNGTVHFQGSNLEINAGDILVYNPHVVHYESGNDLSFYFFGVHKIKLENLPENYLLEKSASPVIHTGNTAPVLEFYFSQLVSEAERKLYYYDDISDSLVKAILSHILRILAYGDKNYFKTNESYMQAKKFIDENYADIRSIDDICSSLYISRFYLTHLFKEYSGVSPLKYIIQKRIDFSKELLRTTELPIGEIALRAGYVEINSFIKTFKNVENMTPHAYRQQEKVNDK</sequence>
<organism evidence="5 6">
    <name type="scientific">Candidatus Borkfalkia ceftriaxoniphila</name>
    <dbReference type="NCBI Taxonomy" id="2508949"/>
    <lineage>
        <taxon>Bacteria</taxon>
        <taxon>Bacillati</taxon>
        <taxon>Bacillota</taxon>
        <taxon>Clostridia</taxon>
        <taxon>Christensenellales</taxon>
        <taxon>Christensenellaceae</taxon>
        <taxon>Candidatus Borkfalkia</taxon>
    </lineage>
</organism>
<dbReference type="Pfam" id="PF12833">
    <property type="entry name" value="HTH_18"/>
    <property type="match status" value="1"/>
</dbReference>
<dbReference type="Proteomes" id="UP000291269">
    <property type="component" value="Unassembled WGS sequence"/>
</dbReference>
<dbReference type="SUPFAM" id="SSF51215">
    <property type="entry name" value="Regulatory protein AraC"/>
    <property type="match status" value="1"/>
</dbReference>
<dbReference type="InterPro" id="IPR014710">
    <property type="entry name" value="RmlC-like_jellyroll"/>
</dbReference>
<feature type="domain" description="HTH araC/xylS-type" evidence="4">
    <location>
        <begin position="184"/>
        <end position="282"/>
    </location>
</feature>
<proteinExistence type="predicted"/>
<name>A0A4Q2K8X4_9FIRM</name>
<dbReference type="AlphaFoldDB" id="A0A4Q2K8X4"/>
<dbReference type="Gene3D" id="2.60.120.10">
    <property type="entry name" value="Jelly Rolls"/>
    <property type="match status" value="1"/>
</dbReference>
<keyword evidence="1" id="KW-0805">Transcription regulation</keyword>
<gene>
    <name evidence="5" type="ORF">ESZ91_10865</name>
</gene>
<dbReference type="InterPro" id="IPR003313">
    <property type="entry name" value="AraC-bd"/>
</dbReference>
<dbReference type="GO" id="GO:0003700">
    <property type="term" value="F:DNA-binding transcription factor activity"/>
    <property type="evidence" value="ECO:0007669"/>
    <property type="project" value="InterPro"/>
</dbReference>
<evidence type="ECO:0000259" key="4">
    <source>
        <dbReference type="PROSITE" id="PS01124"/>
    </source>
</evidence>
<dbReference type="Gene3D" id="1.10.10.60">
    <property type="entry name" value="Homeodomain-like"/>
    <property type="match status" value="2"/>
</dbReference>
<dbReference type="InterPro" id="IPR037923">
    <property type="entry name" value="HTH-like"/>
</dbReference>
<keyword evidence="2" id="KW-0238">DNA-binding</keyword>
<dbReference type="SMART" id="SM00342">
    <property type="entry name" value="HTH_ARAC"/>
    <property type="match status" value="1"/>
</dbReference>
<dbReference type="RefSeq" id="WP_129227184.1">
    <property type="nucleotide sequence ID" value="NZ_SDOZ01000005.1"/>
</dbReference>
<dbReference type="SUPFAM" id="SSF46689">
    <property type="entry name" value="Homeodomain-like"/>
    <property type="match status" value="2"/>
</dbReference>
<dbReference type="InterPro" id="IPR018060">
    <property type="entry name" value="HTH_AraC"/>
</dbReference>
<dbReference type="PANTHER" id="PTHR43280">
    <property type="entry name" value="ARAC-FAMILY TRANSCRIPTIONAL REGULATOR"/>
    <property type="match status" value="1"/>
</dbReference>
<dbReference type="InterPro" id="IPR009057">
    <property type="entry name" value="Homeodomain-like_sf"/>
</dbReference>
<evidence type="ECO:0000256" key="1">
    <source>
        <dbReference type="ARBA" id="ARBA00023015"/>
    </source>
</evidence>
<protein>
    <submittedName>
        <fullName evidence="5">AraC family transcriptional regulator</fullName>
    </submittedName>
</protein>
<accession>A0A4Q2K8X4</accession>
<keyword evidence="3" id="KW-0804">Transcription</keyword>
<evidence type="ECO:0000313" key="6">
    <source>
        <dbReference type="Proteomes" id="UP000291269"/>
    </source>
</evidence>
<dbReference type="OrthoDB" id="9801308at2"/>
<dbReference type="InterPro" id="IPR018062">
    <property type="entry name" value="HTH_AraC-typ_CS"/>
</dbReference>
<evidence type="ECO:0000256" key="3">
    <source>
        <dbReference type="ARBA" id="ARBA00023163"/>
    </source>
</evidence>
<evidence type="ECO:0000256" key="2">
    <source>
        <dbReference type="ARBA" id="ARBA00023125"/>
    </source>
</evidence>
<dbReference type="Pfam" id="PF02311">
    <property type="entry name" value="AraC_binding"/>
    <property type="match status" value="1"/>
</dbReference>
<comment type="caution">
    <text evidence="5">The sequence shown here is derived from an EMBL/GenBank/DDBJ whole genome shotgun (WGS) entry which is preliminary data.</text>
</comment>